<keyword evidence="2" id="KW-1185">Reference proteome</keyword>
<proteinExistence type="predicted"/>
<protein>
    <submittedName>
        <fullName evidence="1">Uncharacterized protein</fullName>
    </submittedName>
</protein>
<reference evidence="1 2" key="1">
    <citation type="submission" date="2016-11" db="EMBL/GenBank/DDBJ databases">
        <authorList>
            <person name="Jaros S."/>
            <person name="Januszkiewicz K."/>
            <person name="Wedrychowicz H."/>
        </authorList>
    </citation>
    <scope>NUCLEOTIDE SEQUENCE [LARGE SCALE GENOMIC DNA]</scope>
    <source>
        <strain evidence="1 2">DSM 3090</strain>
    </source>
</reference>
<dbReference type="STRING" id="1121331.SAMN02745248_01714"/>
<dbReference type="Proteomes" id="UP000183952">
    <property type="component" value="Unassembled WGS sequence"/>
</dbReference>
<sequence>MGCSGERMKCVCDKLRVGDCVTVVFQNCSTVSGRIVYENREKRTLVLQNKCGKCIYINVDKILYICRDCKIRPCCCHGRDEFRQDFEL</sequence>
<accession>A0A1M6PIH3</accession>
<gene>
    <name evidence="1" type="ORF">SAMN02745248_01714</name>
</gene>
<evidence type="ECO:0000313" key="2">
    <source>
        <dbReference type="Proteomes" id="UP000183952"/>
    </source>
</evidence>
<name>A0A1M6PIH3_9CLOT</name>
<evidence type="ECO:0000313" key="1">
    <source>
        <dbReference type="EMBL" id="SHK07745.1"/>
    </source>
</evidence>
<dbReference type="RefSeq" id="WP_072903682.1">
    <property type="nucleotide sequence ID" value="NZ_FRAD01000013.1"/>
</dbReference>
<dbReference type="AlphaFoldDB" id="A0A1M6PIH3"/>
<organism evidence="1 2">
    <name type="scientific">Hathewaya proteolytica DSM 3090</name>
    <dbReference type="NCBI Taxonomy" id="1121331"/>
    <lineage>
        <taxon>Bacteria</taxon>
        <taxon>Bacillati</taxon>
        <taxon>Bacillota</taxon>
        <taxon>Clostridia</taxon>
        <taxon>Eubacteriales</taxon>
        <taxon>Clostridiaceae</taxon>
        <taxon>Hathewaya</taxon>
    </lineage>
</organism>
<dbReference type="EMBL" id="FRAD01000013">
    <property type="protein sequence ID" value="SHK07745.1"/>
    <property type="molecule type" value="Genomic_DNA"/>
</dbReference>